<comment type="subcellular location">
    <subcellularLocation>
        <location evidence="1">Cytoplasm</location>
    </subcellularLocation>
</comment>
<evidence type="ECO:0000256" key="3">
    <source>
        <dbReference type="ARBA" id="ARBA00023157"/>
    </source>
</evidence>
<dbReference type="InterPro" id="IPR010625">
    <property type="entry name" value="CHCH"/>
</dbReference>
<dbReference type="EMBL" id="CAKOFQ010006653">
    <property type="protein sequence ID" value="CAH1954441.1"/>
    <property type="molecule type" value="Genomic_DNA"/>
</dbReference>
<comment type="caution">
    <text evidence="6">The sequence shown here is derived from an EMBL/GenBank/DDBJ whole genome shotgun (WGS) entry which is preliminary data.</text>
</comment>
<accession>A0A9P0JJ91</accession>
<organism evidence="6 7">
    <name type="scientific">Acanthoscelides obtectus</name>
    <name type="common">Bean weevil</name>
    <name type="synonym">Bruchus obtectus</name>
    <dbReference type="NCBI Taxonomy" id="200917"/>
    <lineage>
        <taxon>Eukaryota</taxon>
        <taxon>Metazoa</taxon>
        <taxon>Ecdysozoa</taxon>
        <taxon>Arthropoda</taxon>
        <taxon>Hexapoda</taxon>
        <taxon>Insecta</taxon>
        <taxon>Pterygota</taxon>
        <taxon>Neoptera</taxon>
        <taxon>Endopterygota</taxon>
        <taxon>Coleoptera</taxon>
        <taxon>Polyphaga</taxon>
        <taxon>Cucujiformia</taxon>
        <taxon>Chrysomeloidea</taxon>
        <taxon>Chrysomelidae</taxon>
        <taxon>Bruchinae</taxon>
        <taxon>Bruchini</taxon>
        <taxon>Acanthoscelides</taxon>
    </lineage>
</organism>
<name>A0A9P0JJ91_ACAOB</name>
<dbReference type="AlphaFoldDB" id="A0A9P0JJ91"/>
<dbReference type="OrthoDB" id="268594at2759"/>
<evidence type="ECO:0000256" key="1">
    <source>
        <dbReference type="ARBA" id="ARBA00004496"/>
    </source>
</evidence>
<feature type="domain" description="CHCH" evidence="5">
    <location>
        <begin position="3"/>
        <end position="31"/>
    </location>
</feature>
<evidence type="ECO:0000259" key="5">
    <source>
        <dbReference type="Pfam" id="PF06747"/>
    </source>
</evidence>
<evidence type="ECO:0000256" key="4">
    <source>
        <dbReference type="ARBA" id="ARBA00038223"/>
    </source>
</evidence>
<evidence type="ECO:0000313" key="7">
    <source>
        <dbReference type="Proteomes" id="UP001152888"/>
    </source>
</evidence>
<dbReference type="GO" id="GO:0005758">
    <property type="term" value="C:mitochondrial intermembrane space"/>
    <property type="evidence" value="ECO:0007669"/>
    <property type="project" value="TreeGrafter"/>
</dbReference>
<comment type="similarity">
    <text evidence="4">Belongs to the COX19 family.</text>
</comment>
<dbReference type="Pfam" id="PF06747">
    <property type="entry name" value="CHCH"/>
    <property type="match status" value="1"/>
</dbReference>
<keyword evidence="7" id="KW-1185">Reference proteome</keyword>
<evidence type="ECO:0000313" key="6">
    <source>
        <dbReference type="EMBL" id="CAH1954441.1"/>
    </source>
</evidence>
<dbReference type="PANTHER" id="PTHR21107">
    <property type="entry name" value="CYTOCHROME C OXIDASE ASSEMBLY PROTEIN COX19"/>
    <property type="match status" value="1"/>
</dbReference>
<dbReference type="PROSITE" id="PS51808">
    <property type="entry name" value="CHCH"/>
    <property type="match status" value="1"/>
</dbReference>
<proteinExistence type="inferred from homology"/>
<evidence type="ECO:0000256" key="2">
    <source>
        <dbReference type="ARBA" id="ARBA00022490"/>
    </source>
</evidence>
<reference evidence="6" key="1">
    <citation type="submission" date="2022-03" db="EMBL/GenBank/DDBJ databases">
        <authorList>
            <person name="Sayadi A."/>
        </authorList>
    </citation>
    <scope>NUCLEOTIDE SEQUENCE</scope>
</reference>
<keyword evidence="2" id="KW-0963">Cytoplasm</keyword>
<keyword evidence="3" id="KW-1015">Disulfide bond</keyword>
<dbReference type="GO" id="GO:0033617">
    <property type="term" value="P:mitochondrial respiratory chain complex IV assembly"/>
    <property type="evidence" value="ECO:0007669"/>
    <property type="project" value="TreeGrafter"/>
</dbReference>
<protein>
    <recommendedName>
        <fullName evidence="5">CHCH domain-containing protein</fullName>
    </recommendedName>
</protein>
<dbReference type="InterPro" id="IPR051383">
    <property type="entry name" value="COX19"/>
</dbReference>
<sequence length="57" mass="6791">MIKYMRCLHTNNNDNSQCRQDAKEYLACRMQNNLMAREEWSKLGFEEDTTDESVSLK</sequence>
<gene>
    <name evidence="6" type="ORF">ACAOBT_LOCUS558</name>
</gene>
<dbReference type="PANTHER" id="PTHR21107:SF2">
    <property type="entry name" value="CYTOCHROME C OXIDASE ASSEMBLY PROTEIN COX19"/>
    <property type="match status" value="1"/>
</dbReference>
<dbReference type="Proteomes" id="UP001152888">
    <property type="component" value="Unassembled WGS sequence"/>
</dbReference>